<dbReference type="Proteomes" id="UP001460270">
    <property type="component" value="Unassembled WGS sequence"/>
</dbReference>
<keyword evidence="2" id="KW-1185">Reference proteome</keyword>
<evidence type="ECO:0000313" key="2">
    <source>
        <dbReference type="Proteomes" id="UP001460270"/>
    </source>
</evidence>
<comment type="caution">
    <text evidence="1">The sequence shown here is derived from an EMBL/GenBank/DDBJ whole genome shotgun (WGS) entry which is preliminary data.</text>
</comment>
<organism evidence="1 2">
    <name type="scientific">Mugilogobius chulae</name>
    <name type="common">yellowstripe goby</name>
    <dbReference type="NCBI Taxonomy" id="88201"/>
    <lineage>
        <taxon>Eukaryota</taxon>
        <taxon>Metazoa</taxon>
        <taxon>Chordata</taxon>
        <taxon>Craniata</taxon>
        <taxon>Vertebrata</taxon>
        <taxon>Euteleostomi</taxon>
        <taxon>Actinopterygii</taxon>
        <taxon>Neopterygii</taxon>
        <taxon>Teleostei</taxon>
        <taxon>Neoteleostei</taxon>
        <taxon>Acanthomorphata</taxon>
        <taxon>Gobiaria</taxon>
        <taxon>Gobiiformes</taxon>
        <taxon>Gobioidei</taxon>
        <taxon>Gobiidae</taxon>
        <taxon>Gobionellinae</taxon>
        <taxon>Mugilogobius</taxon>
    </lineage>
</organism>
<reference evidence="2" key="1">
    <citation type="submission" date="2024-04" db="EMBL/GenBank/DDBJ databases">
        <title>Salinicola lusitanus LLJ914,a marine bacterium isolated from the Okinawa Trough.</title>
        <authorList>
            <person name="Li J."/>
        </authorList>
    </citation>
    <scope>NUCLEOTIDE SEQUENCE [LARGE SCALE GENOMIC DNA]</scope>
</reference>
<proteinExistence type="predicted"/>
<name>A0AAW0NQL7_9GOBI</name>
<sequence length="115" mass="12610">MTNDGVEEEKSQMDAPLSSTLCLEYINPQKSVESLFMQIRPEQGDPLLWGLGADGFSLSVQSHDPEHLDRGGARVSPGQRVISAHTWVMPHTYQAGTGRVGDLEMCGSLTLRHMS</sequence>
<dbReference type="AlphaFoldDB" id="A0AAW0NQL7"/>
<evidence type="ECO:0000313" key="1">
    <source>
        <dbReference type="EMBL" id="KAK7901631.1"/>
    </source>
</evidence>
<gene>
    <name evidence="1" type="ORF">WMY93_018400</name>
</gene>
<protein>
    <submittedName>
        <fullName evidence="1">Uncharacterized protein</fullName>
    </submittedName>
</protein>
<dbReference type="EMBL" id="JBBPFD010000013">
    <property type="protein sequence ID" value="KAK7901631.1"/>
    <property type="molecule type" value="Genomic_DNA"/>
</dbReference>
<accession>A0AAW0NQL7</accession>